<feature type="non-terminal residue" evidence="1">
    <location>
        <position position="1"/>
    </location>
</feature>
<organism evidence="1 2">
    <name type="scientific">Eiseniibacteriota bacterium</name>
    <dbReference type="NCBI Taxonomy" id="2212470"/>
    <lineage>
        <taxon>Bacteria</taxon>
        <taxon>Candidatus Eiseniibacteriota</taxon>
    </lineage>
</organism>
<dbReference type="Proteomes" id="UP000547674">
    <property type="component" value="Unassembled WGS sequence"/>
</dbReference>
<name>A0A7Y2H1M4_UNCEI</name>
<reference evidence="1 2" key="1">
    <citation type="submission" date="2020-03" db="EMBL/GenBank/DDBJ databases">
        <title>Metabolic flexibility allows generalist bacteria to become dominant in a frequently disturbed ecosystem.</title>
        <authorList>
            <person name="Chen Y.-J."/>
            <person name="Leung P.M."/>
            <person name="Bay S.K."/>
            <person name="Hugenholtz P."/>
            <person name="Kessler A.J."/>
            <person name="Shelley G."/>
            <person name="Waite D.W."/>
            <person name="Cook P.L."/>
            <person name="Greening C."/>
        </authorList>
    </citation>
    <scope>NUCLEOTIDE SEQUENCE [LARGE SCALE GENOMIC DNA]</scope>
    <source>
        <strain evidence="1">SS_bin_28</strain>
    </source>
</reference>
<comment type="caution">
    <text evidence="1">The sequence shown here is derived from an EMBL/GenBank/DDBJ whole genome shotgun (WGS) entry which is preliminary data.</text>
</comment>
<evidence type="ECO:0000313" key="1">
    <source>
        <dbReference type="EMBL" id="NNF06155.1"/>
    </source>
</evidence>
<dbReference type="AlphaFoldDB" id="A0A7Y2H1M4"/>
<sequence>PQPSLTFGVGADILVYGSETTKVRLPLVEDFELNTDNNLAGFFLFGQYRPFAGPIQPYVEGRVGFNYFWTESKLEDKDFFDDGEVARETNYDDFTTFYGGGGGILIQLSEGNRVEGKPGVFLDLKATYLQGGEAEYLTEGDIEIINDIPVFNASKSETDRATYEIGVVLTF</sequence>
<proteinExistence type="predicted"/>
<accession>A0A7Y2H1M4</accession>
<dbReference type="EMBL" id="JABDJR010000200">
    <property type="protein sequence ID" value="NNF06155.1"/>
    <property type="molecule type" value="Genomic_DNA"/>
</dbReference>
<evidence type="ECO:0000313" key="2">
    <source>
        <dbReference type="Proteomes" id="UP000547674"/>
    </source>
</evidence>
<dbReference type="SUPFAM" id="SSF56925">
    <property type="entry name" value="OMPA-like"/>
    <property type="match status" value="1"/>
</dbReference>
<protein>
    <recommendedName>
        <fullName evidence="3">Outer membrane protein beta-barrel domain-containing protein</fullName>
    </recommendedName>
</protein>
<gene>
    <name evidence="1" type="ORF">HKN21_05290</name>
</gene>
<evidence type="ECO:0008006" key="3">
    <source>
        <dbReference type="Google" id="ProtNLM"/>
    </source>
</evidence>
<dbReference type="InterPro" id="IPR011250">
    <property type="entry name" value="OMP/PagP_B-barrel"/>
</dbReference>